<dbReference type="EMBL" id="JBHSIU010000030">
    <property type="protein sequence ID" value="MFC5001141.1"/>
    <property type="molecule type" value="Genomic_DNA"/>
</dbReference>
<sequence length="92" mass="9893">MQRFLVERQIEGAANLTPEQLAEIAKTSNAAVASLGVPYNWVTSYVAGDKIYCVHETEDAETIREHARRGGFPADLVSVVANEFGPQTAGSA</sequence>
<organism evidence="1 2">
    <name type="scientific">Dactylosporangium cerinum</name>
    <dbReference type="NCBI Taxonomy" id="1434730"/>
    <lineage>
        <taxon>Bacteria</taxon>
        <taxon>Bacillati</taxon>
        <taxon>Actinomycetota</taxon>
        <taxon>Actinomycetes</taxon>
        <taxon>Micromonosporales</taxon>
        <taxon>Micromonosporaceae</taxon>
        <taxon>Dactylosporangium</taxon>
    </lineage>
</organism>
<dbReference type="Proteomes" id="UP001595912">
    <property type="component" value="Unassembled WGS sequence"/>
</dbReference>
<evidence type="ECO:0000313" key="1">
    <source>
        <dbReference type="EMBL" id="MFC5001141.1"/>
    </source>
</evidence>
<dbReference type="Pfam" id="PF14026">
    <property type="entry name" value="SCO4226-like"/>
    <property type="match status" value="1"/>
</dbReference>
<reference evidence="2" key="1">
    <citation type="journal article" date="2019" name="Int. J. Syst. Evol. Microbiol.">
        <title>The Global Catalogue of Microorganisms (GCM) 10K type strain sequencing project: providing services to taxonomists for standard genome sequencing and annotation.</title>
        <authorList>
            <consortium name="The Broad Institute Genomics Platform"/>
            <consortium name="The Broad Institute Genome Sequencing Center for Infectious Disease"/>
            <person name="Wu L."/>
            <person name="Ma J."/>
        </authorList>
    </citation>
    <scope>NUCLEOTIDE SEQUENCE [LARGE SCALE GENOMIC DNA]</scope>
    <source>
        <strain evidence="2">CGMCC 4.7152</strain>
    </source>
</reference>
<gene>
    <name evidence="1" type="ORF">ACFPIJ_25290</name>
</gene>
<evidence type="ECO:0000313" key="2">
    <source>
        <dbReference type="Proteomes" id="UP001595912"/>
    </source>
</evidence>
<name>A0ABV9W2C8_9ACTN</name>
<dbReference type="InterPro" id="IPR025336">
    <property type="entry name" value="SCO4226-like"/>
</dbReference>
<dbReference type="RefSeq" id="WP_380117857.1">
    <property type="nucleotide sequence ID" value="NZ_JBHSIU010000030.1"/>
</dbReference>
<protein>
    <submittedName>
        <fullName evidence="1">DUF4242 domain-containing protein</fullName>
    </submittedName>
</protein>
<accession>A0ABV9W2C8</accession>
<comment type="caution">
    <text evidence="1">The sequence shown here is derived from an EMBL/GenBank/DDBJ whole genome shotgun (WGS) entry which is preliminary data.</text>
</comment>
<keyword evidence="2" id="KW-1185">Reference proteome</keyword>
<proteinExistence type="predicted"/>